<organism evidence="1 2">
    <name type="scientific">Aquarana catesbeiana</name>
    <name type="common">American bullfrog</name>
    <name type="synonym">Rana catesbeiana</name>
    <dbReference type="NCBI Taxonomy" id="8400"/>
    <lineage>
        <taxon>Eukaryota</taxon>
        <taxon>Metazoa</taxon>
        <taxon>Chordata</taxon>
        <taxon>Craniata</taxon>
        <taxon>Vertebrata</taxon>
        <taxon>Euteleostomi</taxon>
        <taxon>Amphibia</taxon>
        <taxon>Batrachia</taxon>
        <taxon>Anura</taxon>
        <taxon>Neobatrachia</taxon>
        <taxon>Ranoidea</taxon>
        <taxon>Ranidae</taxon>
        <taxon>Aquarana</taxon>
    </lineage>
</organism>
<dbReference type="EMBL" id="KV930843">
    <property type="protein sequence ID" value="PIO30175.1"/>
    <property type="molecule type" value="Genomic_DNA"/>
</dbReference>
<dbReference type="Proteomes" id="UP000228934">
    <property type="component" value="Unassembled WGS sequence"/>
</dbReference>
<evidence type="ECO:0000313" key="2">
    <source>
        <dbReference type="Proteomes" id="UP000228934"/>
    </source>
</evidence>
<proteinExistence type="predicted"/>
<gene>
    <name evidence="1" type="ORF">AB205_0156980</name>
</gene>
<accession>A0A2G9RQZ8</accession>
<sequence>MLHLDDVGLDNPSTLDKGFEVVEVPGERSDRCCIHLETDSLVLKDRYDFLKDVYASCTSIERIMAIQCGNVKAVHYT</sequence>
<protein>
    <submittedName>
        <fullName evidence="1">Uncharacterized protein</fullName>
    </submittedName>
</protein>
<feature type="non-terminal residue" evidence="1">
    <location>
        <position position="77"/>
    </location>
</feature>
<keyword evidence="2" id="KW-1185">Reference proteome</keyword>
<dbReference type="AlphaFoldDB" id="A0A2G9RQZ8"/>
<name>A0A2G9RQZ8_AQUCT</name>
<reference evidence="2" key="1">
    <citation type="journal article" date="2017" name="Nat. Commun.">
        <title>The North American bullfrog draft genome provides insight into hormonal regulation of long noncoding RNA.</title>
        <authorList>
            <person name="Hammond S.A."/>
            <person name="Warren R.L."/>
            <person name="Vandervalk B.P."/>
            <person name="Kucuk E."/>
            <person name="Khan H."/>
            <person name="Gibb E.A."/>
            <person name="Pandoh P."/>
            <person name="Kirk H."/>
            <person name="Zhao Y."/>
            <person name="Jones M."/>
            <person name="Mungall A.J."/>
            <person name="Coope R."/>
            <person name="Pleasance S."/>
            <person name="Moore R.A."/>
            <person name="Holt R.A."/>
            <person name="Round J.M."/>
            <person name="Ohora S."/>
            <person name="Walle B.V."/>
            <person name="Veldhoen N."/>
            <person name="Helbing C.C."/>
            <person name="Birol I."/>
        </authorList>
    </citation>
    <scope>NUCLEOTIDE SEQUENCE [LARGE SCALE GENOMIC DNA]</scope>
</reference>
<dbReference type="OrthoDB" id="203279at2759"/>
<evidence type="ECO:0000313" key="1">
    <source>
        <dbReference type="EMBL" id="PIO30175.1"/>
    </source>
</evidence>